<feature type="region of interest" description="Disordered" evidence="1">
    <location>
        <begin position="1"/>
        <end position="143"/>
    </location>
</feature>
<organism evidence="2 3">
    <name type="scientific">Vitrella brassicaformis (strain CCMP3155)</name>
    <dbReference type="NCBI Taxonomy" id="1169540"/>
    <lineage>
        <taxon>Eukaryota</taxon>
        <taxon>Sar</taxon>
        <taxon>Alveolata</taxon>
        <taxon>Colpodellida</taxon>
        <taxon>Vitrellaceae</taxon>
        <taxon>Vitrella</taxon>
    </lineage>
</organism>
<keyword evidence="3" id="KW-1185">Reference proteome</keyword>
<feature type="region of interest" description="Disordered" evidence="1">
    <location>
        <begin position="319"/>
        <end position="354"/>
    </location>
</feature>
<sequence length="530" mass="57548">MGCCQASQATQDPPSRAKTAKVAKGIANKIKTKGFPDREEPPAVNQDQDQDQNNDTRPNPVESVTSPSRVGVLRLPFFGRGGPPSSASVRSGFMSSGRDEGLNTTLQSKGSSLKRSQTRRRKRRFDESLGSAGRRLRSSLGRGKTIGSQEKIGNISAVRVHEWLKKLEASRDQLEFWASWQRLVFEPAVQKDTGSLRGIVTSYCNGRTVEVTLSGEETLMVGLAVAFVTQTKLPTRAIEKLVDTQKEIKAKRLSLWCRLKNIGLDIAAIDAGYTLEAPVPWNVAGVIIPHGEWVDAIMAKGGTAANYGHSLFPTEPESRLAFSLPDSPSSPLAPPSDPALPPVSPAQEGGDSSVRLSEVRVRLAAAMGSSPASRPQNTIHHDHGETTGVRARKRSSKGMFLWLFAGRKEEEPMIAKSVADALVHFKLLEVSPPPEEALDVLSLLMFRKVALQLAFGPEGPTRLAVLLNLKTHEPTLARELCDALHFPYHTEAMRDFPGHFEGEPVTIDFTCDSSGYGVAVKLVGRAVLNA</sequence>
<dbReference type="VEuPathDB" id="CryptoDB:Vbra_7535"/>
<protein>
    <submittedName>
        <fullName evidence="2">Uncharacterized protein</fullName>
    </submittedName>
</protein>
<feature type="compositionally biased region" description="Low complexity" evidence="1">
    <location>
        <begin position="45"/>
        <end position="55"/>
    </location>
</feature>
<dbReference type="Proteomes" id="UP000041254">
    <property type="component" value="Unassembled WGS sequence"/>
</dbReference>
<evidence type="ECO:0000313" key="3">
    <source>
        <dbReference type="Proteomes" id="UP000041254"/>
    </source>
</evidence>
<name>A0A0G4EJ67_VITBC</name>
<feature type="compositionally biased region" description="Polar residues" evidence="1">
    <location>
        <begin position="1"/>
        <end position="13"/>
    </location>
</feature>
<evidence type="ECO:0000313" key="2">
    <source>
        <dbReference type="EMBL" id="CEL96326.1"/>
    </source>
</evidence>
<dbReference type="EMBL" id="CDMY01000243">
    <property type="protein sequence ID" value="CEL96326.1"/>
    <property type="molecule type" value="Genomic_DNA"/>
</dbReference>
<feature type="compositionally biased region" description="Low complexity" evidence="1">
    <location>
        <begin position="128"/>
        <end position="143"/>
    </location>
</feature>
<gene>
    <name evidence="2" type="ORF">Vbra_7535</name>
</gene>
<dbReference type="AlphaFoldDB" id="A0A0G4EJ67"/>
<feature type="region of interest" description="Disordered" evidence="1">
    <location>
        <begin position="367"/>
        <end position="392"/>
    </location>
</feature>
<feature type="compositionally biased region" description="Pro residues" evidence="1">
    <location>
        <begin position="331"/>
        <end position="344"/>
    </location>
</feature>
<reference evidence="2 3" key="1">
    <citation type="submission" date="2014-11" db="EMBL/GenBank/DDBJ databases">
        <authorList>
            <person name="Zhu J."/>
            <person name="Qi W."/>
            <person name="Song R."/>
        </authorList>
    </citation>
    <scope>NUCLEOTIDE SEQUENCE [LARGE SCALE GENOMIC DNA]</scope>
</reference>
<evidence type="ECO:0000256" key="1">
    <source>
        <dbReference type="SAM" id="MobiDB-lite"/>
    </source>
</evidence>
<feature type="compositionally biased region" description="Low complexity" evidence="1">
    <location>
        <begin position="320"/>
        <end position="330"/>
    </location>
</feature>
<proteinExistence type="predicted"/>
<accession>A0A0G4EJ67</accession>
<dbReference type="OrthoDB" id="409755at2759"/>
<dbReference type="InParanoid" id="A0A0G4EJ67"/>